<proteinExistence type="predicted"/>
<name>A0A9Q1E298_CONCO</name>
<evidence type="ECO:0000313" key="3">
    <source>
        <dbReference type="EMBL" id="KAJ8288351.1"/>
    </source>
</evidence>
<sequence length="142" mass="16441">MATASTSGQATFGLGRRKKNPGLLDQIGKFFGGDKKRKSKVRDEEFHSGGKFRISKKKEKKKRKYLRVLHSFVLSFFCYPTFDENCSKLLIAGIFTWFCFLYFICFFLSSEIFKPCHLPNLNYAFVKCMAFMCDCGYTGLKR</sequence>
<dbReference type="Pfam" id="PF01669">
    <property type="entry name" value="Myelin_MBP"/>
    <property type="match status" value="1"/>
</dbReference>
<evidence type="ECO:0000256" key="1">
    <source>
        <dbReference type="SAM" id="MobiDB-lite"/>
    </source>
</evidence>
<comment type="caution">
    <text evidence="3">The sequence shown here is derived from an EMBL/GenBank/DDBJ whole genome shotgun (WGS) entry which is preliminary data.</text>
</comment>
<feature type="region of interest" description="Disordered" evidence="1">
    <location>
        <begin position="1"/>
        <end position="21"/>
    </location>
</feature>
<keyword evidence="2" id="KW-1133">Transmembrane helix</keyword>
<dbReference type="InterPro" id="IPR000548">
    <property type="entry name" value="Myelin_BP"/>
</dbReference>
<feature type="compositionally biased region" description="Polar residues" evidence="1">
    <location>
        <begin position="1"/>
        <end position="10"/>
    </location>
</feature>
<dbReference type="GO" id="GO:0019911">
    <property type="term" value="F:structural constituent of myelin sheath"/>
    <property type="evidence" value="ECO:0007669"/>
    <property type="project" value="InterPro"/>
</dbReference>
<feature type="transmembrane region" description="Helical" evidence="2">
    <location>
        <begin position="88"/>
        <end position="109"/>
    </location>
</feature>
<keyword evidence="2" id="KW-0812">Transmembrane</keyword>
<organism evidence="3 4">
    <name type="scientific">Conger conger</name>
    <name type="common">Conger eel</name>
    <name type="synonym">Muraena conger</name>
    <dbReference type="NCBI Taxonomy" id="82655"/>
    <lineage>
        <taxon>Eukaryota</taxon>
        <taxon>Metazoa</taxon>
        <taxon>Chordata</taxon>
        <taxon>Craniata</taxon>
        <taxon>Vertebrata</taxon>
        <taxon>Euteleostomi</taxon>
        <taxon>Actinopterygii</taxon>
        <taxon>Neopterygii</taxon>
        <taxon>Teleostei</taxon>
        <taxon>Anguilliformes</taxon>
        <taxon>Congridae</taxon>
        <taxon>Conger</taxon>
    </lineage>
</organism>
<dbReference type="OrthoDB" id="8862162at2759"/>
<gene>
    <name evidence="3" type="ORF">COCON_G00010100</name>
</gene>
<dbReference type="EMBL" id="JAFJMO010000001">
    <property type="protein sequence ID" value="KAJ8288351.1"/>
    <property type="molecule type" value="Genomic_DNA"/>
</dbReference>
<keyword evidence="2" id="KW-0472">Membrane</keyword>
<protein>
    <recommendedName>
        <fullName evidence="5">Myelin basic protein</fullName>
    </recommendedName>
</protein>
<dbReference type="Proteomes" id="UP001152803">
    <property type="component" value="Unassembled WGS sequence"/>
</dbReference>
<dbReference type="PRINTS" id="PR00212">
    <property type="entry name" value="MYELINMBP"/>
</dbReference>
<evidence type="ECO:0000256" key="2">
    <source>
        <dbReference type="SAM" id="Phobius"/>
    </source>
</evidence>
<dbReference type="AlphaFoldDB" id="A0A9Q1E298"/>
<evidence type="ECO:0008006" key="5">
    <source>
        <dbReference type="Google" id="ProtNLM"/>
    </source>
</evidence>
<accession>A0A9Q1E298</accession>
<evidence type="ECO:0000313" key="4">
    <source>
        <dbReference type="Proteomes" id="UP001152803"/>
    </source>
</evidence>
<reference evidence="3" key="1">
    <citation type="journal article" date="2023" name="Science">
        <title>Genome structures resolve the early diversification of teleost fishes.</title>
        <authorList>
            <person name="Parey E."/>
            <person name="Louis A."/>
            <person name="Montfort J."/>
            <person name="Bouchez O."/>
            <person name="Roques C."/>
            <person name="Iampietro C."/>
            <person name="Lluch J."/>
            <person name="Castinel A."/>
            <person name="Donnadieu C."/>
            <person name="Desvignes T."/>
            <person name="Floi Bucao C."/>
            <person name="Jouanno E."/>
            <person name="Wen M."/>
            <person name="Mejri S."/>
            <person name="Dirks R."/>
            <person name="Jansen H."/>
            <person name="Henkel C."/>
            <person name="Chen W.J."/>
            <person name="Zahm M."/>
            <person name="Cabau C."/>
            <person name="Klopp C."/>
            <person name="Thompson A.W."/>
            <person name="Robinson-Rechavi M."/>
            <person name="Braasch I."/>
            <person name="Lecointre G."/>
            <person name="Bobe J."/>
            <person name="Postlethwait J.H."/>
            <person name="Berthelot C."/>
            <person name="Roest Crollius H."/>
            <person name="Guiguen Y."/>
        </authorList>
    </citation>
    <scope>NUCLEOTIDE SEQUENCE</scope>
    <source>
        <strain evidence="3">Concon-B</strain>
    </source>
</reference>
<feature type="transmembrane region" description="Helical" evidence="2">
    <location>
        <begin position="65"/>
        <end position="82"/>
    </location>
</feature>
<keyword evidence="4" id="KW-1185">Reference proteome</keyword>